<evidence type="ECO:0000256" key="1">
    <source>
        <dbReference type="SAM" id="MobiDB-lite"/>
    </source>
</evidence>
<name>A0A518GF79_9BACT</name>
<dbReference type="EMBL" id="CP036298">
    <property type="protein sequence ID" value="QDV27255.1"/>
    <property type="molecule type" value="Genomic_DNA"/>
</dbReference>
<protein>
    <submittedName>
        <fullName evidence="2">Uncharacterized protein</fullName>
    </submittedName>
</protein>
<sequence>MRGPNSAGENLSAHNHTPTRLLPAPRHSRVSGTLQPAASILSGRGGGEQANPNSILAAKLTPHWFAPFSSTAPSLNLRDAGIQRGAEPLHSVTSGKTRPFRGRVAPAVDSPHFISTAIERRLKLTIASQLATLTVSDSEHKTSSPHFRAASASQAQRRAVRSIPSTLRNARLERSPDSA</sequence>
<organism evidence="2 3">
    <name type="scientific">Aureliella helgolandensis</name>
    <dbReference type="NCBI Taxonomy" id="2527968"/>
    <lineage>
        <taxon>Bacteria</taxon>
        <taxon>Pseudomonadati</taxon>
        <taxon>Planctomycetota</taxon>
        <taxon>Planctomycetia</taxon>
        <taxon>Pirellulales</taxon>
        <taxon>Pirellulaceae</taxon>
        <taxon>Aureliella</taxon>
    </lineage>
</organism>
<feature type="compositionally biased region" description="Low complexity" evidence="1">
    <location>
        <begin position="148"/>
        <end position="157"/>
    </location>
</feature>
<keyword evidence="3" id="KW-1185">Reference proteome</keyword>
<evidence type="ECO:0000313" key="3">
    <source>
        <dbReference type="Proteomes" id="UP000318017"/>
    </source>
</evidence>
<feature type="compositionally biased region" description="Polar residues" evidence="1">
    <location>
        <begin position="7"/>
        <end position="18"/>
    </location>
</feature>
<evidence type="ECO:0000313" key="2">
    <source>
        <dbReference type="EMBL" id="QDV27255.1"/>
    </source>
</evidence>
<feature type="region of interest" description="Disordered" evidence="1">
    <location>
        <begin position="137"/>
        <end position="179"/>
    </location>
</feature>
<feature type="compositionally biased region" description="Basic and acidic residues" evidence="1">
    <location>
        <begin position="170"/>
        <end position="179"/>
    </location>
</feature>
<proteinExistence type="predicted"/>
<dbReference type="Proteomes" id="UP000318017">
    <property type="component" value="Chromosome"/>
</dbReference>
<dbReference type="KEGG" id="ahel:Q31a_56430"/>
<reference evidence="2 3" key="1">
    <citation type="submission" date="2019-02" db="EMBL/GenBank/DDBJ databases">
        <title>Deep-cultivation of Planctomycetes and their phenomic and genomic characterization uncovers novel biology.</title>
        <authorList>
            <person name="Wiegand S."/>
            <person name="Jogler M."/>
            <person name="Boedeker C."/>
            <person name="Pinto D."/>
            <person name="Vollmers J."/>
            <person name="Rivas-Marin E."/>
            <person name="Kohn T."/>
            <person name="Peeters S.H."/>
            <person name="Heuer A."/>
            <person name="Rast P."/>
            <person name="Oberbeckmann S."/>
            <person name="Bunk B."/>
            <person name="Jeske O."/>
            <person name="Meyerdierks A."/>
            <person name="Storesund J.E."/>
            <person name="Kallscheuer N."/>
            <person name="Luecker S."/>
            <person name="Lage O.M."/>
            <person name="Pohl T."/>
            <person name="Merkel B.J."/>
            <person name="Hornburger P."/>
            <person name="Mueller R.-W."/>
            <person name="Bruemmer F."/>
            <person name="Labrenz M."/>
            <person name="Spormann A.M."/>
            <person name="Op den Camp H."/>
            <person name="Overmann J."/>
            <person name="Amann R."/>
            <person name="Jetten M.S.M."/>
            <person name="Mascher T."/>
            <person name="Medema M.H."/>
            <person name="Devos D.P."/>
            <person name="Kaster A.-K."/>
            <person name="Ovreas L."/>
            <person name="Rohde M."/>
            <person name="Galperin M.Y."/>
            <person name="Jogler C."/>
        </authorList>
    </citation>
    <scope>NUCLEOTIDE SEQUENCE [LARGE SCALE GENOMIC DNA]</scope>
    <source>
        <strain evidence="2 3">Q31a</strain>
    </source>
</reference>
<dbReference type="AlphaFoldDB" id="A0A518GF79"/>
<feature type="region of interest" description="Disordered" evidence="1">
    <location>
        <begin position="1"/>
        <end position="33"/>
    </location>
</feature>
<accession>A0A518GF79</accession>
<gene>
    <name evidence="2" type="ORF">Q31a_56430</name>
</gene>